<keyword evidence="3" id="KW-0547">Nucleotide-binding</keyword>
<dbReference type="InterPro" id="IPR002121">
    <property type="entry name" value="HRDC_dom"/>
</dbReference>
<feature type="compositionally biased region" description="Polar residues" evidence="15">
    <location>
        <begin position="62"/>
        <end position="73"/>
    </location>
</feature>
<comment type="subcellular location">
    <subcellularLocation>
        <location evidence="1">Nucleus</location>
    </subcellularLocation>
</comment>
<keyword evidence="8" id="KW-0238">DNA-binding</keyword>
<comment type="catalytic activity">
    <reaction evidence="14">
        <text>ATP + H2O = ADP + phosphate + H(+)</text>
        <dbReference type="Rhea" id="RHEA:13065"/>
        <dbReference type="ChEBI" id="CHEBI:15377"/>
        <dbReference type="ChEBI" id="CHEBI:15378"/>
        <dbReference type="ChEBI" id="CHEBI:30616"/>
        <dbReference type="ChEBI" id="CHEBI:43474"/>
        <dbReference type="ChEBI" id="CHEBI:456216"/>
    </reaction>
</comment>
<dbReference type="GO" id="GO:0006260">
    <property type="term" value="P:DNA replication"/>
    <property type="evidence" value="ECO:0007669"/>
    <property type="project" value="EnsemblFungi"/>
</dbReference>
<keyword evidence="7" id="KW-0067">ATP-binding</keyword>
<dbReference type="PROSITE" id="PS50967">
    <property type="entry name" value="HRDC"/>
    <property type="match status" value="1"/>
</dbReference>
<dbReference type="GO" id="GO:0000706">
    <property type="term" value="P:meiotic DNA double-strand break processing"/>
    <property type="evidence" value="ECO:0007669"/>
    <property type="project" value="EnsemblFungi"/>
</dbReference>
<feature type="region of interest" description="Disordered" evidence="15">
    <location>
        <begin position="57"/>
        <end position="117"/>
    </location>
</feature>
<dbReference type="GO" id="GO:0031573">
    <property type="term" value="P:mitotic intra-S DNA damage checkpoint signaling"/>
    <property type="evidence" value="ECO:0007669"/>
    <property type="project" value="EnsemblFungi"/>
</dbReference>
<dbReference type="Pfam" id="PF16124">
    <property type="entry name" value="RecQ_Zn_bind"/>
    <property type="match status" value="1"/>
</dbReference>
<keyword evidence="5" id="KW-0378">Hydrolase</keyword>
<dbReference type="GO" id="GO:0007534">
    <property type="term" value="P:gene conversion at mating-type locus"/>
    <property type="evidence" value="ECO:0007669"/>
    <property type="project" value="EnsemblFungi"/>
</dbReference>
<dbReference type="PROSITE" id="PS00690">
    <property type="entry name" value="DEAH_ATP_HELICASE"/>
    <property type="match status" value="1"/>
</dbReference>
<dbReference type="GO" id="GO:0000724">
    <property type="term" value="P:double-strand break repair via homologous recombination"/>
    <property type="evidence" value="ECO:0007669"/>
    <property type="project" value="EnsemblFungi"/>
</dbReference>
<dbReference type="GO" id="GO:0044818">
    <property type="term" value="P:mitotic G2/M transition checkpoint"/>
    <property type="evidence" value="ECO:0007669"/>
    <property type="project" value="EnsemblFungi"/>
</dbReference>
<dbReference type="GO" id="GO:0005737">
    <property type="term" value="C:cytoplasm"/>
    <property type="evidence" value="ECO:0007669"/>
    <property type="project" value="TreeGrafter"/>
</dbReference>
<protein>
    <recommendedName>
        <fullName evidence="13">DNA 3'-5' helicase</fullName>
        <ecNumber evidence="13">5.6.2.4</ecNumber>
    </recommendedName>
</protein>
<evidence type="ECO:0000256" key="8">
    <source>
        <dbReference type="ARBA" id="ARBA00023125"/>
    </source>
</evidence>
<dbReference type="Pfam" id="PF09382">
    <property type="entry name" value="RQC"/>
    <property type="match status" value="1"/>
</dbReference>
<evidence type="ECO:0000259" key="18">
    <source>
        <dbReference type="PROSITE" id="PS51194"/>
    </source>
</evidence>
<sequence length="1145" mass="129202">MINSNNLLSQLTWLRQHSPHVPDPSIVELALRKFPKKDIPTGFRGSTQISQIIPNKSKDTRINSNGVQSSHNGAQKIPVSTVIPSKARTGISANSSGSNGTSAGNPRNTNSAIPSPEPTKLLESLIALQDTKIRLFEERFEVSESTSLSLDAKQNFYRSEFNPKLETVNMEISGIRKELEAKRKSELQPIHSAPAPIIKTVDEDIHTYEFSDSDDDILAAAVSKLNDHFGDRTMDGLRTPTQERNDEDDLGSFIDDNEIVTDGESTYRSAQSDYESDHGGNVLDEIRLSPDVAENYGIKYNDPLESEVECIDEEVSTQMDSIKVEQRSEEVDEDPDEEAENDDDIEEIEDFTTQLNEERELNHEDIIELISDDEESYFSKPPIKKIELIPKPEPGPISQMIENVVESDDFSDEDDPELMKILNSHQRELLPMSNKENIPPGSEGFIDEVYTVLNSVFKLRSFRPNQLQAVCASLQSKDVFVLMPTGGGKSLCYQLPALIQGGKTKGTTVVISPLISLMQDQVQHLLNLNVKAGMISSKASSDDNKQTLNLFRDGFLQIVYLSPEKANNSAMVQRIIGKLYENNQLARVVIDEAHCLSSWGHDFRPDYQGMSFFKEKYPRVPLMALTATANEKVRMDIIHHLKMSSPVLLKQSFNRSNLFYEIKWKTPNYVEWIKDFVVSKHNGKTGIIYCHSKQSCEQTSAKLSLYGLKTSFYHAGMSPQDRFTVQSMWQSGKLQLICATIAFGMGIDKPDVRFVIHLFIPRSLEGYYQETGRAGRDGKHSECIMFYSYKDARQLQNMIHRDEELTVEGKENHLAKLRQVVQYCENTTDCRRKQVLHYFNESFNPIECRKECDNCLNSSNITTVEKNCTEYAKDIINLVQSIQEDQVTVLHCQDVFKGSNSSKIVKLGHNHSPFHGKGKSLDKTDVERIFFYLLSEDCLMEYQIMKGGFASNYVRVGKYANQVLNGQKVIKISFSNNNAKTTKPATTTYQSNVSLRTSAVESFSGMGLNGFRYQDSFVTARQMSNGDYNSAHIEYAHSELSKIRIEVLSETSTPLQQVVSDTALTDMAIKLPTNKKDFAKLTGITKEQLESFNYFKKTLGFLARERKKGNLPTTTQATQSRNASNAKSPYFNQSQLDQAILNTLR</sequence>
<dbReference type="PANTHER" id="PTHR13710:SF153">
    <property type="entry name" value="RECQ-LIKE DNA HELICASE BLM"/>
    <property type="match status" value="1"/>
</dbReference>
<dbReference type="FunFam" id="3.40.50.300:FF:000340">
    <property type="entry name" value="Bloom syndrome, RecQ helicase"/>
    <property type="match status" value="1"/>
</dbReference>
<dbReference type="AlphaFoldDB" id="A0A1E4SSL0"/>
<dbReference type="GO" id="GO:0010520">
    <property type="term" value="P:regulation of reciprocal meiotic recombination"/>
    <property type="evidence" value="ECO:0007669"/>
    <property type="project" value="EnsemblFungi"/>
</dbReference>
<dbReference type="InterPro" id="IPR004589">
    <property type="entry name" value="DNA_helicase_ATP-dep_RecQ"/>
</dbReference>
<dbReference type="OrthoDB" id="10261556at2759"/>
<dbReference type="InterPro" id="IPR010997">
    <property type="entry name" value="HRDC-like_sf"/>
</dbReference>
<dbReference type="PANTHER" id="PTHR13710">
    <property type="entry name" value="DNA HELICASE RECQ FAMILY MEMBER"/>
    <property type="match status" value="1"/>
</dbReference>
<organism evidence="19 20">
    <name type="scientific">Suhomyces tanzawaensis NRRL Y-17324</name>
    <dbReference type="NCBI Taxonomy" id="984487"/>
    <lineage>
        <taxon>Eukaryota</taxon>
        <taxon>Fungi</taxon>
        <taxon>Dikarya</taxon>
        <taxon>Ascomycota</taxon>
        <taxon>Saccharomycotina</taxon>
        <taxon>Pichiomycetes</taxon>
        <taxon>Debaryomycetaceae</taxon>
        <taxon>Suhomyces</taxon>
    </lineage>
</organism>
<dbReference type="InterPro" id="IPR036388">
    <property type="entry name" value="WH-like_DNA-bd_sf"/>
</dbReference>
<dbReference type="InterPro" id="IPR032284">
    <property type="entry name" value="RecQ_Zn-bd"/>
</dbReference>
<dbReference type="CDD" id="cd17920">
    <property type="entry name" value="DEXHc_RecQ"/>
    <property type="match status" value="1"/>
</dbReference>
<evidence type="ECO:0000256" key="5">
    <source>
        <dbReference type="ARBA" id="ARBA00022801"/>
    </source>
</evidence>
<dbReference type="Gene3D" id="1.10.10.10">
    <property type="entry name" value="Winged helix-like DNA-binding domain superfamily/Winged helix DNA-binding domain"/>
    <property type="match status" value="1"/>
</dbReference>
<keyword evidence="20" id="KW-1185">Reference proteome</keyword>
<dbReference type="SMART" id="SM00487">
    <property type="entry name" value="DEXDc"/>
    <property type="match status" value="1"/>
</dbReference>
<dbReference type="SMART" id="SM00956">
    <property type="entry name" value="RQC"/>
    <property type="match status" value="1"/>
</dbReference>
<dbReference type="GO" id="GO:0044547">
    <property type="term" value="F:DNA topoisomerase binding"/>
    <property type="evidence" value="ECO:0007669"/>
    <property type="project" value="EnsemblFungi"/>
</dbReference>
<feature type="non-terminal residue" evidence="19">
    <location>
        <position position="1145"/>
    </location>
</feature>
<dbReference type="InterPro" id="IPR044876">
    <property type="entry name" value="HRDC_dom_sf"/>
</dbReference>
<gene>
    <name evidence="19" type="ORF">CANTADRAFT_30006</name>
</gene>
<reference evidence="20" key="1">
    <citation type="submission" date="2016-05" db="EMBL/GenBank/DDBJ databases">
        <title>Comparative genomics of biotechnologically important yeasts.</title>
        <authorList>
            <consortium name="DOE Joint Genome Institute"/>
            <person name="Riley R."/>
            <person name="Haridas S."/>
            <person name="Wolfe K.H."/>
            <person name="Lopes M.R."/>
            <person name="Hittinger C.T."/>
            <person name="Goker M."/>
            <person name="Salamov A."/>
            <person name="Wisecaver J."/>
            <person name="Long T.M."/>
            <person name="Aerts A.L."/>
            <person name="Barry K."/>
            <person name="Choi C."/>
            <person name="Clum A."/>
            <person name="Coughlan A.Y."/>
            <person name="Deshpande S."/>
            <person name="Douglass A.P."/>
            <person name="Hanson S.J."/>
            <person name="Klenk H.-P."/>
            <person name="Labutti K."/>
            <person name="Lapidus A."/>
            <person name="Lindquist E."/>
            <person name="Lipzen A."/>
            <person name="Meier-Kolthoff J.P."/>
            <person name="Ohm R.A."/>
            <person name="Otillar R.P."/>
            <person name="Pangilinan J."/>
            <person name="Peng Y."/>
            <person name="Rokas A."/>
            <person name="Rosa C.A."/>
            <person name="Scheuner C."/>
            <person name="Sibirny A.A."/>
            <person name="Slot J.C."/>
            <person name="Stielow J.B."/>
            <person name="Sun H."/>
            <person name="Kurtzman C.P."/>
            <person name="Blackwell M."/>
            <person name="Grigoriev I.V."/>
            <person name="Jeffries T.W."/>
        </authorList>
    </citation>
    <scope>NUCLEOTIDE SEQUENCE [LARGE SCALE GENOMIC DNA]</scope>
    <source>
        <strain evidence="20">NRRL Y-17324</strain>
    </source>
</reference>
<dbReference type="Gene3D" id="1.10.150.80">
    <property type="entry name" value="HRDC domain"/>
    <property type="match status" value="1"/>
</dbReference>
<dbReference type="SUPFAM" id="SSF52540">
    <property type="entry name" value="P-loop containing nucleoside triphosphate hydrolases"/>
    <property type="match status" value="2"/>
</dbReference>
<dbReference type="InterPro" id="IPR001650">
    <property type="entry name" value="Helicase_C-like"/>
</dbReference>
<dbReference type="GeneID" id="30982464"/>
<dbReference type="RefSeq" id="XP_020067603.1">
    <property type="nucleotide sequence ID" value="XM_020208327.1"/>
</dbReference>
<keyword evidence="10" id="KW-0413">Isomerase</keyword>
<feature type="compositionally biased region" description="Polar residues" evidence="15">
    <location>
        <begin position="1111"/>
        <end position="1129"/>
    </location>
</feature>
<evidence type="ECO:0000256" key="4">
    <source>
        <dbReference type="ARBA" id="ARBA00022763"/>
    </source>
</evidence>
<dbReference type="InterPro" id="IPR002464">
    <property type="entry name" value="DNA/RNA_helicase_DEAH_CS"/>
</dbReference>
<accession>A0A1E4SSL0</accession>
<dbReference type="GO" id="GO:0003677">
    <property type="term" value="F:DNA binding"/>
    <property type="evidence" value="ECO:0007669"/>
    <property type="project" value="UniProtKB-KW"/>
</dbReference>
<keyword evidence="9" id="KW-0234">DNA repair</keyword>
<comment type="catalytic activity">
    <reaction evidence="12">
        <text>Couples ATP hydrolysis with the unwinding of duplex DNA by translocating in the 3'-5' direction.</text>
        <dbReference type="EC" id="5.6.2.4"/>
    </reaction>
</comment>
<dbReference type="PROSITE" id="PS51194">
    <property type="entry name" value="HELICASE_CTER"/>
    <property type="match status" value="1"/>
</dbReference>
<evidence type="ECO:0000256" key="12">
    <source>
        <dbReference type="ARBA" id="ARBA00034617"/>
    </source>
</evidence>
<keyword evidence="6 19" id="KW-0347">Helicase</keyword>
<dbReference type="GO" id="GO:0043138">
    <property type="term" value="F:3'-5' DNA helicase activity"/>
    <property type="evidence" value="ECO:0007669"/>
    <property type="project" value="UniProtKB-EC"/>
</dbReference>
<evidence type="ECO:0000256" key="9">
    <source>
        <dbReference type="ARBA" id="ARBA00023204"/>
    </source>
</evidence>
<evidence type="ECO:0000256" key="14">
    <source>
        <dbReference type="ARBA" id="ARBA00049360"/>
    </source>
</evidence>
<dbReference type="EC" id="5.6.2.4" evidence="13"/>
<feature type="domain" description="HRDC" evidence="16">
    <location>
        <begin position="1030"/>
        <end position="1112"/>
    </location>
</feature>
<dbReference type="PROSITE" id="PS51192">
    <property type="entry name" value="HELICASE_ATP_BIND_1"/>
    <property type="match status" value="1"/>
</dbReference>
<evidence type="ECO:0000256" key="7">
    <source>
        <dbReference type="ARBA" id="ARBA00022840"/>
    </source>
</evidence>
<dbReference type="GO" id="GO:0045132">
    <property type="term" value="P:meiotic chromosome segregation"/>
    <property type="evidence" value="ECO:0007669"/>
    <property type="project" value="EnsemblFungi"/>
</dbReference>
<evidence type="ECO:0000256" key="3">
    <source>
        <dbReference type="ARBA" id="ARBA00022741"/>
    </source>
</evidence>
<dbReference type="GO" id="GO:0006265">
    <property type="term" value="P:DNA topological change"/>
    <property type="evidence" value="ECO:0007669"/>
    <property type="project" value="EnsemblFungi"/>
</dbReference>
<dbReference type="SMART" id="SM00490">
    <property type="entry name" value="HELICc"/>
    <property type="match status" value="1"/>
</dbReference>
<dbReference type="FunFam" id="3.40.50.300:FF:000296">
    <property type="entry name" value="ATP-dependent DNA helicase RecQ"/>
    <property type="match status" value="1"/>
</dbReference>
<proteinExistence type="inferred from homology"/>
<feature type="compositionally biased region" description="Acidic residues" evidence="15">
    <location>
        <begin position="330"/>
        <end position="343"/>
    </location>
</feature>
<evidence type="ECO:0000256" key="6">
    <source>
        <dbReference type="ARBA" id="ARBA00022806"/>
    </source>
</evidence>
<name>A0A1E4SSL0_9ASCO</name>
<evidence type="ECO:0000256" key="10">
    <source>
        <dbReference type="ARBA" id="ARBA00023235"/>
    </source>
</evidence>
<dbReference type="FunFam" id="1.10.10.10:FF:000495">
    <property type="entry name" value="RecQ family helicase MusN"/>
    <property type="match status" value="1"/>
</dbReference>
<dbReference type="Pfam" id="PF00270">
    <property type="entry name" value="DEAD"/>
    <property type="match status" value="1"/>
</dbReference>
<feature type="compositionally biased region" description="Low complexity" evidence="15">
    <location>
        <begin position="89"/>
        <end position="105"/>
    </location>
</feature>
<dbReference type="Pfam" id="PF11408">
    <property type="entry name" value="Helicase_Sgs1"/>
    <property type="match status" value="1"/>
</dbReference>
<dbReference type="STRING" id="984487.A0A1E4SSL0"/>
<keyword evidence="4" id="KW-0227">DNA damage</keyword>
<evidence type="ECO:0000256" key="1">
    <source>
        <dbReference type="ARBA" id="ARBA00004123"/>
    </source>
</evidence>
<feature type="domain" description="Helicase C-terminal" evidence="18">
    <location>
        <begin position="672"/>
        <end position="818"/>
    </location>
</feature>
<dbReference type="EMBL" id="KV453909">
    <property type="protein sequence ID" value="ODV82481.1"/>
    <property type="molecule type" value="Genomic_DNA"/>
</dbReference>
<evidence type="ECO:0000259" key="16">
    <source>
        <dbReference type="PROSITE" id="PS50967"/>
    </source>
</evidence>
<evidence type="ECO:0000313" key="19">
    <source>
        <dbReference type="EMBL" id="ODV82481.1"/>
    </source>
</evidence>
<evidence type="ECO:0000256" key="13">
    <source>
        <dbReference type="ARBA" id="ARBA00034808"/>
    </source>
</evidence>
<dbReference type="Proteomes" id="UP000094285">
    <property type="component" value="Unassembled WGS sequence"/>
</dbReference>
<dbReference type="Pfam" id="PF00271">
    <property type="entry name" value="Helicase_C"/>
    <property type="match status" value="1"/>
</dbReference>
<dbReference type="GO" id="GO:0000722">
    <property type="term" value="P:telomere maintenance via recombination"/>
    <property type="evidence" value="ECO:0007669"/>
    <property type="project" value="EnsemblFungi"/>
</dbReference>
<keyword evidence="11" id="KW-0539">Nucleus</keyword>
<evidence type="ECO:0000256" key="2">
    <source>
        <dbReference type="ARBA" id="ARBA00005446"/>
    </source>
</evidence>
<dbReference type="GO" id="GO:0016787">
    <property type="term" value="F:hydrolase activity"/>
    <property type="evidence" value="ECO:0007669"/>
    <property type="project" value="UniProtKB-KW"/>
</dbReference>
<dbReference type="Gene3D" id="3.40.50.300">
    <property type="entry name" value="P-loop containing nucleotide triphosphate hydrolases"/>
    <property type="match status" value="2"/>
</dbReference>
<dbReference type="InterPro" id="IPR022758">
    <property type="entry name" value="Helicase_Sgs1"/>
</dbReference>
<dbReference type="GO" id="GO:0005524">
    <property type="term" value="F:ATP binding"/>
    <property type="evidence" value="ECO:0007669"/>
    <property type="project" value="UniProtKB-KW"/>
</dbReference>
<dbReference type="GO" id="GO:0005730">
    <property type="term" value="C:nucleolus"/>
    <property type="evidence" value="ECO:0007669"/>
    <property type="project" value="EnsemblFungi"/>
</dbReference>
<dbReference type="InterPro" id="IPR011545">
    <property type="entry name" value="DEAD/DEAH_box_helicase_dom"/>
</dbReference>
<dbReference type="NCBIfam" id="TIGR00614">
    <property type="entry name" value="recQ_fam"/>
    <property type="match status" value="1"/>
</dbReference>
<feature type="domain" description="Helicase ATP-binding" evidence="17">
    <location>
        <begin position="470"/>
        <end position="647"/>
    </location>
</feature>
<feature type="region of interest" description="Disordered" evidence="15">
    <location>
        <begin position="318"/>
        <end position="343"/>
    </location>
</feature>
<evidence type="ECO:0000259" key="17">
    <source>
        <dbReference type="PROSITE" id="PS51192"/>
    </source>
</evidence>
<dbReference type="SUPFAM" id="SSF47819">
    <property type="entry name" value="HRDC-like"/>
    <property type="match status" value="1"/>
</dbReference>
<evidence type="ECO:0000256" key="15">
    <source>
        <dbReference type="SAM" id="MobiDB-lite"/>
    </source>
</evidence>
<feature type="region of interest" description="Disordered" evidence="15">
    <location>
        <begin position="1107"/>
        <end position="1129"/>
    </location>
</feature>
<dbReference type="GO" id="GO:0031860">
    <property type="term" value="P:telomeric 3' overhang formation"/>
    <property type="evidence" value="ECO:0007669"/>
    <property type="project" value="EnsemblFungi"/>
</dbReference>
<dbReference type="GO" id="GO:0009378">
    <property type="term" value="F:four-way junction helicase activity"/>
    <property type="evidence" value="ECO:0007669"/>
    <property type="project" value="TreeGrafter"/>
</dbReference>
<dbReference type="InterPro" id="IPR027417">
    <property type="entry name" value="P-loop_NTPase"/>
</dbReference>
<dbReference type="GO" id="GO:0010947">
    <property type="term" value="P:negative regulation of meiotic joint molecule formation"/>
    <property type="evidence" value="ECO:0007669"/>
    <property type="project" value="EnsemblFungi"/>
</dbReference>
<evidence type="ECO:0000256" key="11">
    <source>
        <dbReference type="ARBA" id="ARBA00023242"/>
    </source>
</evidence>
<dbReference type="CDD" id="cd18794">
    <property type="entry name" value="SF2_C_RecQ"/>
    <property type="match status" value="1"/>
</dbReference>
<dbReference type="GO" id="GO:0031422">
    <property type="term" value="C:RecQ family helicase-topoisomerase III complex"/>
    <property type="evidence" value="ECO:0007669"/>
    <property type="project" value="EnsemblFungi"/>
</dbReference>
<dbReference type="InterPro" id="IPR014001">
    <property type="entry name" value="Helicase_ATP-bd"/>
</dbReference>
<comment type="similarity">
    <text evidence="2">Belongs to the helicase family. RecQ subfamily.</text>
</comment>
<dbReference type="GO" id="GO:0000070">
    <property type="term" value="P:mitotic sister chromatid segregation"/>
    <property type="evidence" value="ECO:0007669"/>
    <property type="project" value="EnsemblFungi"/>
</dbReference>
<evidence type="ECO:0000313" key="20">
    <source>
        <dbReference type="Proteomes" id="UP000094285"/>
    </source>
</evidence>
<dbReference type="InterPro" id="IPR018982">
    <property type="entry name" value="RQC_domain"/>
</dbReference>